<dbReference type="Gene3D" id="1.20.120.420">
    <property type="entry name" value="translation initiation factor eif-2b, domain 1"/>
    <property type="match status" value="1"/>
</dbReference>
<sequence>MTLQSIKYKNGKLEILDQLLLPSITKYVNVRGVEDGWKVINKMQVRGAPAIAIVGSLSLAVELYGETFDSKKTLRQEIEGKLNYLVSARPTAVNMKVAADELITFANELCKNETVNVEEMKQRFLEATEAMLAKDISDNKAIGGHGAEAILSTITGDSPLRILTHCNTGSLATAGYGTALGVVRKLHELKRLEHVYCTETRPYNQGARLTAFELVHDKIPATLILDSMVSVLFRIRNISAVVVGADRVAANGDTANKIGTYQIAVVAKYHGIPFYVAAPLTSIDLAIPSGDRIVIEERPDREMTHVGEHRIAAPGISCWNPAFDVTPASLIKGIITEKGIFEPQELSQKVQEILQQNGGNT</sequence>
<dbReference type="EMBL" id="UFQT01000635">
    <property type="protein sequence ID" value="SSX25974.1"/>
    <property type="molecule type" value="Genomic_DNA"/>
</dbReference>
<dbReference type="OMA" id="CETRPLN"/>
<dbReference type="NCBIfam" id="NF004326">
    <property type="entry name" value="PRK05720.1"/>
    <property type="match status" value="1"/>
</dbReference>
<dbReference type="GO" id="GO:0005634">
    <property type="term" value="C:nucleus"/>
    <property type="evidence" value="ECO:0007669"/>
    <property type="project" value="UniProtKB-SubCell"/>
</dbReference>
<dbReference type="InterPro" id="IPR037171">
    <property type="entry name" value="NagB/RpiA_transferase-like"/>
</dbReference>
<comment type="similarity">
    <text evidence="6">Belongs to the eIF-2B alpha/beta/delta subunits family. MtnA subfamily.</text>
</comment>
<keyword evidence="3 6" id="KW-0486">Methionine biosynthesis</keyword>
<dbReference type="FunFam" id="3.40.50.10470:FF:000003">
    <property type="entry name" value="Methylthioribose-1-phosphate isomerase"/>
    <property type="match status" value="1"/>
</dbReference>
<dbReference type="VEuPathDB" id="VectorBase:CSON012949"/>
<dbReference type="SUPFAM" id="SSF100950">
    <property type="entry name" value="NagB/RpiA/CoA transferase-like"/>
    <property type="match status" value="1"/>
</dbReference>
<dbReference type="AlphaFoldDB" id="A0A336M6Q7"/>
<feature type="active site" description="Proton donor" evidence="6">
    <location>
        <position position="246"/>
    </location>
</feature>
<comment type="subcellular location">
    <subcellularLocation>
        <location evidence="6">Cytoplasm</location>
    </subcellularLocation>
    <subcellularLocation>
        <location evidence="6">Nucleus</location>
    </subcellularLocation>
</comment>
<dbReference type="Pfam" id="PF01008">
    <property type="entry name" value="IF-2B"/>
    <property type="match status" value="1"/>
</dbReference>
<dbReference type="Gene3D" id="3.40.50.10470">
    <property type="entry name" value="Translation initiation factor eif-2b, domain 2"/>
    <property type="match status" value="1"/>
</dbReference>
<dbReference type="InterPro" id="IPR005251">
    <property type="entry name" value="IF-M1Pi"/>
</dbReference>
<dbReference type="InterPro" id="IPR011559">
    <property type="entry name" value="Initiation_fac_2B_a/b/d"/>
</dbReference>
<dbReference type="HAMAP" id="MF_01678">
    <property type="entry name" value="Salvage_MtnA"/>
    <property type="match status" value="1"/>
</dbReference>
<reference evidence="7" key="1">
    <citation type="submission" date="2018-04" db="EMBL/GenBank/DDBJ databases">
        <authorList>
            <person name="Go L.Y."/>
            <person name="Mitchell J.A."/>
        </authorList>
    </citation>
    <scope>NUCLEOTIDE SEQUENCE</scope>
    <source>
        <tissue evidence="7">Whole organism</tissue>
    </source>
</reference>
<keyword evidence="1 6" id="KW-0963">Cytoplasm</keyword>
<comment type="pathway">
    <text evidence="6">Amino-acid biosynthesis; L-methionine biosynthesis via salvage pathway; L-methionine from S-methyl-5-thio-alpha-D-ribose 1-phosphate: step 1/6.</text>
</comment>
<dbReference type="EMBL" id="UFQS01000635">
    <property type="protein sequence ID" value="SSX05615.1"/>
    <property type="molecule type" value="Genomic_DNA"/>
</dbReference>
<feature type="site" description="Transition state stabilizer" evidence="6">
    <location>
        <position position="166"/>
    </location>
</feature>
<evidence type="ECO:0000256" key="4">
    <source>
        <dbReference type="ARBA" id="ARBA00023235"/>
    </source>
</evidence>
<name>A0A336M6Q7_CULSO</name>
<dbReference type="FunFam" id="1.20.120.420:FF:000010">
    <property type="entry name" value="Methylthioribose-1-phosphate isomerase"/>
    <property type="match status" value="1"/>
</dbReference>
<dbReference type="InterPro" id="IPR042529">
    <property type="entry name" value="IF_2B-like_C"/>
</dbReference>
<dbReference type="GO" id="GO:0019509">
    <property type="term" value="P:L-methionine salvage from methylthioadenosine"/>
    <property type="evidence" value="ECO:0007669"/>
    <property type="project" value="UniProtKB-UniRule"/>
</dbReference>
<accession>A0A336M6Q7</accession>
<evidence type="ECO:0000256" key="2">
    <source>
        <dbReference type="ARBA" id="ARBA00022605"/>
    </source>
</evidence>
<keyword evidence="2 6" id="KW-0028">Amino-acid biosynthesis</keyword>
<evidence type="ECO:0000256" key="6">
    <source>
        <dbReference type="HAMAP-Rule" id="MF_03119"/>
    </source>
</evidence>
<keyword evidence="4 6" id="KW-0413">Isomerase</keyword>
<comment type="function">
    <text evidence="6">Catalyzes the interconversion of methylthioribose-1-phosphate (MTR-1-P) into methylthioribulose-1-phosphate (MTRu-1-P).</text>
</comment>
<dbReference type="UniPathway" id="UPA00904">
    <property type="reaction ID" value="UER00874"/>
</dbReference>
<organism evidence="8">
    <name type="scientific">Culicoides sonorensis</name>
    <name type="common">Biting midge</name>
    <dbReference type="NCBI Taxonomy" id="179676"/>
    <lineage>
        <taxon>Eukaryota</taxon>
        <taxon>Metazoa</taxon>
        <taxon>Ecdysozoa</taxon>
        <taxon>Arthropoda</taxon>
        <taxon>Hexapoda</taxon>
        <taxon>Insecta</taxon>
        <taxon>Pterygota</taxon>
        <taxon>Neoptera</taxon>
        <taxon>Endopterygota</taxon>
        <taxon>Diptera</taxon>
        <taxon>Nematocera</taxon>
        <taxon>Chironomoidea</taxon>
        <taxon>Ceratopogonidae</taxon>
        <taxon>Ceratopogoninae</taxon>
        <taxon>Culicoides</taxon>
        <taxon>Monoculicoides</taxon>
    </lineage>
</organism>
<dbReference type="InterPro" id="IPR000649">
    <property type="entry name" value="IF-2B-related"/>
</dbReference>
<dbReference type="NCBIfam" id="TIGR00512">
    <property type="entry name" value="salvage_mtnA"/>
    <property type="match status" value="1"/>
</dbReference>
<evidence type="ECO:0000256" key="5">
    <source>
        <dbReference type="ARBA" id="ARBA00023242"/>
    </source>
</evidence>
<comment type="catalytic activity">
    <reaction evidence="6">
        <text>5-(methylsulfanyl)-alpha-D-ribose 1-phosphate = 5-(methylsulfanyl)-D-ribulose 1-phosphate</text>
        <dbReference type="Rhea" id="RHEA:19989"/>
        <dbReference type="ChEBI" id="CHEBI:58533"/>
        <dbReference type="ChEBI" id="CHEBI:58548"/>
        <dbReference type="EC" id="5.3.1.23"/>
    </reaction>
</comment>
<evidence type="ECO:0000256" key="3">
    <source>
        <dbReference type="ARBA" id="ARBA00023167"/>
    </source>
</evidence>
<dbReference type="GO" id="GO:0046523">
    <property type="term" value="F:S-methyl-5-thioribose-1-phosphate isomerase activity"/>
    <property type="evidence" value="ECO:0007669"/>
    <property type="project" value="UniProtKB-UniRule"/>
</dbReference>
<evidence type="ECO:0000313" key="8">
    <source>
        <dbReference type="EMBL" id="SSX25974.1"/>
    </source>
</evidence>
<proteinExistence type="inferred from homology"/>
<evidence type="ECO:0000256" key="1">
    <source>
        <dbReference type="ARBA" id="ARBA00022490"/>
    </source>
</evidence>
<keyword evidence="5 6" id="KW-0539">Nucleus</keyword>
<protein>
    <recommendedName>
        <fullName evidence="6">Methylthioribose-1-phosphate isomerase</fullName>
        <shortName evidence="6">M1Pi</shortName>
        <shortName evidence="6">MTR-1-P isomerase</shortName>
        <ecNumber evidence="6">5.3.1.23</ecNumber>
    </recommendedName>
    <alternativeName>
        <fullName evidence="6">S-methyl-5-thioribose-1-phosphate isomerase</fullName>
    </alternativeName>
    <alternativeName>
        <fullName evidence="6">Translation initiation factor eIF-2B subunit alpha/beta/delta-like protein</fullName>
    </alternativeName>
</protein>
<evidence type="ECO:0000313" key="7">
    <source>
        <dbReference type="EMBL" id="SSX05615.1"/>
    </source>
</evidence>
<dbReference type="EC" id="5.3.1.23" evidence="6"/>
<gene>
    <name evidence="8" type="primary">CSON012949</name>
</gene>
<reference evidence="8" key="2">
    <citation type="submission" date="2018-07" db="EMBL/GenBank/DDBJ databases">
        <authorList>
            <person name="Quirk P.G."/>
            <person name="Krulwich T.A."/>
        </authorList>
    </citation>
    <scope>NUCLEOTIDE SEQUENCE</scope>
</reference>
<dbReference type="InterPro" id="IPR027363">
    <property type="entry name" value="M1Pi_N"/>
</dbReference>
<dbReference type="NCBIfam" id="TIGR00524">
    <property type="entry name" value="eIF-2B_rel"/>
    <property type="match status" value="1"/>
</dbReference>
<dbReference type="GO" id="GO:0005737">
    <property type="term" value="C:cytoplasm"/>
    <property type="evidence" value="ECO:0007669"/>
    <property type="project" value="UniProtKB-SubCell"/>
</dbReference>
<dbReference type="PANTHER" id="PTHR43475">
    <property type="entry name" value="METHYLTHIORIBOSE-1-PHOSPHATE ISOMERASE"/>
    <property type="match status" value="1"/>
</dbReference>
<dbReference type="PANTHER" id="PTHR43475:SF1">
    <property type="entry name" value="METHYLTHIORIBOSE-1-PHOSPHATE ISOMERASE"/>
    <property type="match status" value="1"/>
</dbReference>